<name>A0ABV9JBF4_9LACT</name>
<evidence type="ECO:0000313" key="3">
    <source>
        <dbReference type="Proteomes" id="UP001595987"/>
    </source>
</evidence>
<comment type="caution">
    <text evidence="2">The sequence shown here is derived from an EMBL/GenBank/DDBJ whole genome shotgun (WGS) entry which is preliminary data.</text>
</comment>
<feature type="domain" description="WxL" evidence="1">
    <location>
        <begin position="706"/>
        <end position="859"/>
    </location>
</feature>
<dbReference type="EMBL" id="JBHSGD010000003">
    <property type="protein sequence ID" value="MFC4651776.1"/>
    <property type="molecule type" value="Genomic_DNA"/>
</dbReference>
<accession>A0ABV9JBF4</accession>
<reference evidence="3" key="1">
    <citation type="journal article" date="2019" name="Int. J. Syst. Evol. Microbiol.">
        <title>The Global Catalogue of Microorganisms (GCM) 10K type strain sequencing project: providing services to taxonomists for standard genome sequencing and annotation.</title>
        <authorList>
            <consortium name="The Broad Institute Genomics Platform"/>
            <consortium name="The Broad Institute Genome Sequencing Center for Infectious Disease"/>
            <person name="Wu L."/>
            <person name="Ma J."/>
        </authorList>
    </citation>
    <scope>NUCLEOTIDE SEQUENCE [LARGE SCALE GENOMIC DNA]</scope>
    <source>
        <strain evidence="3">CCUG 63287</strain>
    </source>
</reference>
<evidence type="ECO:0000313" key="2">
    <source>
        <dbReference type="EMBL" id="MFC4651776.1"/>
    </source>
</evidence>
<sequence length="861" mass="89782">MKQRFKKRTLKFFLLGLGIFSLLLGFNYSSYLSGDAEVTAPILVAGQTSVNDNASPDQLKYSSDYFQEDDNFSQLGSTNVSITRYIATNKFQFWNNSSGGSIDYNILNNKFNMTQPLSLQGLTMGTDSRHVDTVGTGGSGNYASNAGDALGLILTGSNVAGGQGGGGLGLYGLPNSYFFGRDFFVNSSITNSSDTTIDNYFGVADSHTANGSIGTGRGSRMDQVAIRSTDASGKIINGTIGGEKTDVDNFSVPLNQLWANPELPTSSNYPVGAVGVNPMTVTATATGTQDALTTDSFSGGDSYNLSWQPTSQNSDGTMNGNLTFTLVGKAIAYSDFPGNAASYPSSVTLSQQVTSMPRNMSFGMVASTGSQYSILTAYTGNAVLTAYYPTQPVVVHYVNAITGETIASDSQITSRIGDAVGVYHSNSTAPSASYDYQVPSLAGYTPVAIGTGNSLPSSGTQASLTTEDFVNGSESNPNIITVAYQPNLETAHFVSYYTIGTPGTGSLVDSVTGLSAGSPSSHQSFVSGNASTLSPLVPSTIDGEFSTSISPIPSLSVPTGYHVAEVVGPDGTNGQTYPDLASAVANNPTFSDSSLNSWANYFIVYLSANASTATFSYQYIAGTPSTAPALPSVPEEEGLTGGVIGNPSSRLPALPDGASIQAVIGPDGQSYSSLSEALASGTNQYFSSSGHSSFTLEVSAASVPMLDTVPDIHFGTQTLKSGEATYETKDISPGLQVTDNRSTGQRWSVSVEMSQQFSLESEEDNEVGGVIRGATLTLVPESLSPSSDSESGSPSFFPVDLTAVSEDGGGEVVMNASSGEGRGSWNLNFSNALLITSYPAIRTNVSYTATLLWYLNDVPQN</sequence>
<evidence type="ECO:0000259" key="1">
    <source>
        <dbReference type="Pfam" id="PF13731"/>
    </source>
</evidence>
<organism evidence="2 3">
    <name type="scientific">Lactococcus nasutitermitis</name>
    <dbReference type="NCBI Taxonomy" id="1652957"/>
    <lineage>
        <taxon>Bacteria</taxon>
        <taxon>Bacillati</taxon>
        <taxon>Bacillota</taxon>
        <taxon>Bacilli</taxon>
        <taxon>Lactobacillales</taxon>
        <taxon>Streptococcaceae</taxon>
        <taxon>Lactococcus</taxon>
    </lineage>
</organism>
<dbReference type="RefSeq" id="WP_213536896.1">
    <property type="nucleotide sequence ID" value="NZ_BOVQ01000011.1"/>
</dbReference>
<proteinExistence type="predicted"/>
<keyword evidence="3" id="KW-1185">Reference proteome</keyword>
<protein>
    <submittedName>
        <fullName evidence="2">WxL domain-containing protein</fullName>
    </submittedName>
</protein>
<dbReference type="Proteomes" id="UP001595987">
    <property type="component" value="Unassembled WGS sequence"/>
</dbReference>
<dbReference type="Pfam" id="PF13731">
    <property type="entry name" value="WxL"/>
    <property type="match status" value="1"/>
</dbReference>
<dbReference type="InterPro" id="IPR027994">
    <property type="entry name" value="WxL_dom"/>
</dbReference>
<dbReference type="Gene3D" id="2.60.120.200">
    <property type="match status" value="1"/>
</dbReference>
<gene>
    <name evidence="2" type="ORF">ACFO26_02510</name>
</gene>